<evidence type="ECO:0000256" key="1">
    <source>
        <dbReference type="ARBA" id="ARBA00001974"/>
    </source>
</evidence>
<dbReference type="PANTHER" id="PTHR11806:SF0">
    <property type="entry name" value="PROTEIN MTO1 HOMOLOG, MITOCHONDRIAL"/>
    <property type="match status" value="1"/>
</dbReference>
<dbReference type="FunFam" id="1.10.150.570:FF:000001">
    <property type="entry name" value="tRNA uridine 5-carboxymethylaminomethyl modification enzyme MnmG"/>
    <property type="match status" value="1"/>
</dbReference>
<dbReference type="AlphaFoldDB" id="A0A3N1VGF9"/>
<organism evidence="14 15">
    <name type="scientific">Desulfosoma caldarium</name>
    <dbReference type="NCBI Taxonomy" id="610254"/>
    <lineage>
        <taxon>Bacteria</taxon>
        <taxon>Pseudomonadati</taxon>
        <taxon>Thermodesulfobacteriota</taxon>
        <taxon>Syntrophobacteria</taxon>
        <taxon>Syntrophobacterales</taxon>
        <taxon>Syntrophobacteraceae</taxon>
        <taxon>Desulfosoma</taxon>
    </lineage>
</organism>
<dbReference type="RefSeq" id="WP_123289647.1">
    <property type="nucleotide sequence ID" value="NZ_RJVA01000010.1"/>
</dbReference>
<evidence type="ECO:0000256" key="11">
    <source>
        <dbReference type="ARBA" id="ARBA00031800"/>
    </source>
</evidence>
<dbReference type="Proteomes" id="UP000276223">
    <property type="component" value="Unassembled WGS sequence"/>
</dbReference>
<evidence type="ECO:0000313" key="14">
    <source>
        <dbReference type="EMBL" id="ROR01965.1"/>
    </source>
</evidence>
<dbReference type="GO" id="GO:0002098">
    <property type="term" value="P:tRNA wobble uridine modification"/>
    <property type="evidence" value="ECO:0007669"/>
    <property type="project" value="InterPro"/>
</dbReference>
<feature type="binding site" evidence="12">
    <location>
        <begin position="11"/>
        <end position="16"/>
    </location>
    <ligand>
        <name>FAD</name>
        <dbReference type="ChEBI" id="CHEBI:57692"/>
    </ligand>
</feature>
<evidence type="ECO:0000256" key="2">
    <source>
        <dbReference type="ARBA" id="ARBA00003717"/>
    </source>
</evidence>
<dbReference type="PRINTS" id="PR00411">
    <property type="entry name" value="PNDRDTASEI"/>
</dbReference>
<dbReference type="Pfam" id="PF13932">
    <property type="entry name" value="SAM_GIDA_C"/>
    <property type="match status" value="1"/>
</dbReference>
<dbReference type="FunFam" id="1.10.10.1800:FF:000001">
    <property type="entry name" value="tRNA uridine 5-carboxymethylaminomethyl modification enzyme MnmG"/>
    <property type="match status" value="1"/>
</dbReference>
<comment type="caution">
    <text evidence="14">The sequence shown here is derived from an EMBL/GenBank/DDBJ whole genome shotgun (WGS) entry which is preliminary data.</text>
</comment>
<dbReference type="Pfam" id="PF01134">
    <property type="entry name" value="GIDA"/>
    <property type="match status" value="1"/>
</dbReference>
<proteinExistence type="inferred from homology"/>
<keyword evidence="5 12" id="KW-0963">Cytoplasm</keyword>
<dbReference type="InterPro" id="IPR026904">
    <property type="entry name" value="MnmG_C"/>
</dbReference>
<feature type="domain" description="tRNA uridine 5-carboxymethylaminomethyl modification enzyme C-terminal subdomain" evidence="13">
    <location>
        <begin position="542"/>
        <end position="613"/>
    </location>
</feature>
<evidence type="ECO:0000256" key="8">
    <source>
        <dbReference type="ARBA" id="ARBA00022827"/>
    </source>
</evidence>
<dbReference type="HAMAP" id="MF_00129">
    <property type="entry name" value="MnmG_GidA"/>
    <property type="match status" value="1"/>
</dbReference>
<reference evidence="14 15" key="1">
    <citation type="submission" date="2018-11" db="EMBL/GenBank/DDBJ databases">
        <title>Genomic Encyclopedia of Type Strains, Phase IV (KMG-IV): sequencing the most valuable type-strain genomes for metagenomic binning, comparative biology and taxonomic classification.</title>
        <authorList>
            <person name="Goeker M."/>
        </authorList>
    </citation>
    <scope>NUCLEOTIDE SEQUENCE [LARGE SCALE GENOMIC DNA]</scope>
    <source>
        <strain evidence="14 15">DSM 22027</strain>
    </source>
</reference>
<keyword evidence="15" id="KW-1185">Reference proteome</keyword>
<dbReference type="InterPro" id="IPR002218">
    <property type="entry name" value="MnmG-rel"/>
</dbReference>
<evidence type="ECO:0000256" key="3">
    <source>
        <dbReference type="ARBA" id="ARBA00007653"/>
    </source>
</evidence>
<comment type="cofactor">
    <cofactor evidence="1 12">
        <name>FAD</name>
        <dbReference type="ChEBI" id="CHEBI:57692"/>
    </cofactor>
</comment>
<keyword evidence="7 12" id="KW-0819">tRNA processing</keyword>
<dbReference type="Gene3D" id="1.10.150.570">
    <property type="entry name" value="GidA associated domain, C-terminal subdomain"/>
    <property type="match status" value="1"/>
</dbReference>
<dbReference type="GO" id="GO:0050660">
    <property type="term" value="F:flavin adenine dinucleotide binding"/>
    <property type="evidence" value="ECO:0007669"/>
    <property type="project" value="UniProtKB-UniRule"/>
</dbReference>
<feature type="binding site" evidence="12">
    <location>
        <position position="367"/>
    </location>
    <ligand>
        <name>FAD</name>
        <dbReference type="ChEBI" id="CHEBI:57692"/>
    </ligand>
</feature>
<dbReference type="SMART" id="SM01228">
    <property type="entry name" value="GIDA_assoc_3"/>
    <property type="match status" value="1"/>
</dbReference>
<evidence type="ECO:0000256" key="7">
    <source>
        <dbReference type="ARBA" id="ARBA00022694"/>
    </source>
</evidence>
<dbReference type="InterPro" id="IPR004416">
    <property type="entry name" value="MnmG"/>
</dbReference>
<evidence type="ECO:0000313" key="15">
    <source>
        <dbReference type="Proteomes" id="UP000276223"/>
    </source>
</evidence>
<dbReference type="PRINTS" id="PR00368">
    <property type="entry name" value="FADPNR"/>
</dbReference>
<feature type="binding site" evidence="12">
    <location>
        <position position="178"/>
    </location>
    <ligand>
        <name>FAD</name>
        <dbReference type="ChEBI" id="CHEBI:57692"/>
    </ligand>
</feature>
<dbReference type="PANTHER" id="PTHR11806">
    <property type="entry name" value="GLUCOSE INHIBITED DIVISION PROTEIN A"/>
    <property type="match status" value="1"/>
</dbReference>
<evidence type="ECO:0000256" key="9">
    <source>
        <dbReference type="ARBA" id="ARBA00023027"/>
    </source>
</evidence>
<evidence type="ECO:0000256" key="12">
    <source>
        <dbReference type="HAMAP-Rule" id="MF_00129"/>
    </source>
</evidence>
<dbReference type="PROSITE" id="PS01280">
    <property type="entry name" value="GIDA_1"/>
    <property type="match status" value="1"/>
</dbReference>
<keyword evidence="6 12" id="KW-0285">Flavoprotein</keyword>
<dbReference type="NCBIfam" id="TIGR00136">
    <property type="entry name" value="mnmG_gidA"/>
    <property type="match status" value="1"/>
</dbReference>
<dbReference type="InterPro" id="IPR036188">
    <property type="entry name" value="FAD/NAD-bd_sf"/>
</dbReference>
<dbReference type="EMBL" id="RJVA01000010">
    <property type="protein sequence ID" value="ROR01965.1"/>
    <property type="molecule type" value="Genomic_DNA"/>
</dbReference>
<keyword evidence="8 12" id="KW-0274">FAD</keyword>
<evidence type="ECO:0000256" key="4">
    <source>
        <dbReference type="ARBA" id="ARBA00020461"/>
    </source>
</evidence>
<dbReference type="InterPro" id="IPR044920">
    <property type="entry name" value="MnmG_C_subdom_sf"/>
</dbReference>
<dbReference type="Gene3D" id="3.50.50.60">
    <property type="entry name" value="FAD/NAD(P)-binding domain"/>
    <property type="match status" value="2"/>
</dbReference>
<dbReference type="InterPro" id="IPR040131">
    <property type="entry name" value="MnmG_N"/>
</dbReference>
<comment type="subunit">
    <text evidence="10 12">Homodimer. Heterotetramer of two MnmE and two MnmG subunits.</text>
</comment>
<comment type="function">
    <text evidence="2 12">NAD-binding protein involved in the addition of a carboxymethylaminomethyl (cmnm) group at the wobble position (U34) of certain tRNAs, forming tRNA-cmnm(5)s(2)U34.</text>
</comment>
<dbReference type="Gene3D" id="1.10.10.1800">
    <property type="entry name" value="tRNA uridine 5-carboxymethylaminomethyl modification enzyme MnmG/GidA"/>
    <property type="match status" value="1"/>
</dbReference>
<feature type="binding site" evidence="12">
    <location>
        <position position="123"/>
    </location>
    <ligand>
        <name>FAD</name>
        <dbReference type="ChEBI" id="CHEBI:57692"/>
    </ligand>
</feature>
<sequence>MSLTYDVIVVGAGHAGCEAAIAAARMGCRTLLLSLYLDTVAHMPCSPSVGGIGKGHLVKEVDALGGVMARVTDHTAIQFRRLNTKKGPAVRGTRTQNDKVRYRTAMKHEIEKTANLELKQALVESLVVEGSTVVGVVDQLGVFYGARCVVLATGTFLHGLIHIGTAHIPAGRAWELPSIALADQLKDLGFQMGRMKTGTPARLHRRSIDFSRFREQLGDSDPRPFSLFTDRIALPQVSCHVGHTHPRTHEIVRRHIHLSPLYNGTIKGVSARYCPSLEDKVMKFPHKEEHQIILEPEGLDTEEIYASGTGNSLPYDIQLTLVRSISGLEEAEIMRPAYAIEYDFVQPTQLKRTLETKKVAGLFMAGQINGTSGYEEAAAQGLWAGINAALRAQGRPPFVLDRSQAYMGVMVDDLVTRGTNEPYRMFTSRAEYRLWLREDNADLRLLELGYQLGLHSRDTYKELVERKRAIEAELKRLRSHRLFPSAEVNAYLAAKGSALLEEPLTLDRLLKRPELTYDDVAHLAPPFEPLPERVREQVEVECKYEGYLQRQQKEINKFRNVERVRIPEDFSYEGIPGLSNEVRQKLIAVRPENLGQVSRLPGMTPAALSVLMVYLKRHHGEERAAGAHE</sequence>
<comment type="subcellular location">
    <subcellularLocation>
        <location evidence="12">Cytoplasm</location>
    </subcellularLocation>
</comment>
<dbReference type="GO" id="GO:0005829">
    <property type="term" value="C:cytosol"/>
    <property type="evidence" value="ECO:0007669"/>
    <property type="project" value="TreeGrafter"/>
</dbReference>
<dbReference type="OrthoDB" id="9815560at2"/>
<dbReference type="FunFam" id="3.50.50.60:FF:000002">
    <property type="entry name" value="tRNA uridine 5-carboxymethylaminomethyl modification enzyme MnmG"/>
    <property type="match status" value="1"/>
</dbReference>
<dbReference type="InterPro" id="IPR020595">
    <property type="entry name" value="MnmG-rel_CS"/>
</dbReference>
<dbReference type="GO" id="GO:0030488">
    <property type="term" value="P:tRNA methylation"/>
    <property type="evidence" value="ECO:0007669"/>
    <property type="project" value="TreeGrafter"/>
</dbReference>
<evidence type="ECO:0000259" key="13">
    <source>
        <dbReference type="SMART" id="SM01228"/>
    </source>
</evidence>
<accession>A0A3N1VGF9</accession>
<dbReference type="Pfam" id="PF21680">
    <property type="entry name" value="GIDA_C_1st"/>
    <property type="match status" value="1"/>
</dbReference>
<gene>
    <name evidence="12" type="primary">mnmG</name>
    <name evidence="12" type="synonym">gidA</name>
    <name evidence="14" type="ORF">EDC27_1162</name>
</gene>
<keyword evidence="9 12" id="KW-0520">NAD</keyword>
<evidence type="ECO:0000256" key="10">
    <source>
        <dbReference type="ARBA" id="ARBA00025948"/>
    </source>
</evidence>
<feature type="binding site" evidence="12">
    <location>
        <begin position="270"/>
        <end position="284"/>
    </location>
    <ligand>
        <name>NAD(+)</name>
        <dbReference type="ChEBI" id="CHEBI:57540"/>
    </ligand>
</feature>
<evidence type="ECO:0000256" key="6">
    <source>
        <dbReference type="ARBA" id="ARBA00022630"/>
    </source>
</evidence>
<protein>
    <recommendedName>
        <fullName evidence="4 12">tRNA uridine 5-carboxymethylaminomethyl modification enzyme MnmG</fullName>
    </recommendedName>
    <alternativeName>
        <fullName evidence="11 12">Glucose-inhibited division protein A</fullName>
    </alternativeName>
</protein>
<dbReference type="InterPro" id="IPR049312">
    <property type="entry name" value="GIDA_C_N"/>
</dbReference>
<evidence type="ECO:0000256" key="5">
    <source>
        <dbReference type="ARBA" id="ARBA00022490"/>
    </source>
</evidence>
<dbReference type="SUPFAM" id="SSF51905">
    <property type="entry name" value="FAD/NAD(P)-binding domain"/>
    <property type="match status" value="1"/>
</dbReference>
<name>A0A3N1VGF9_9BACT</name>
<comment type="similarity">
    <text evidence="3 12">Belongs to the MnmG family.</text>
</comment>
<dbReference type="InterPro" id="IPR047001">
    <property type="entry name" value="MnmG_C_subdom"/>
</dbReference>